<dbReference type="InterPro" id="IPR039556">
    <property type="entry name" value="ICL/PEPM"/>
</dbReference>
<dbReference type="EMBL" id="JAFLNM010000006">
    <property type="protein sequence ID" value="MBO0343494.1"/>
    <property type="molecule type" value="Genomic_DNA"/>
</dbReference>
<accession>A0ABS3FK00</accession>
<dbReference type="Proteomes" id="UP000664807">
    <property type="component" value="Unassembled WGS sequence"/>
</dbReference>
<dbReference type="SUPFAM" id="SSF51621">
    <property type="entry name" value="Phosphoenolpyruvate/pyruvate domain"/>
    <property type="match status" value="1"/>
</dbReference>
<dbReference type="Gene3D" id="3.20.20.60">
    <property type="entry name" value="Phosphoenolpyruvate-binding domains"/>
    <property type="match status" value="1"/>
</dbReference>
<keyword evidence="1" id="KW-0456">Lyase</keyword>
<name>A0ABS3FK00_9FLAO</name>
<evidence type="ECO:0000313" key="1">
    <source>
        <dbReference type="EMBL" id="MBO0343494.1"/>
    </source>
</evidence>
<organism evidence="1 2">
    <name type="scientific">Flagellimonas profundi</name>
    <dbReference type="NCBI Taxonomy" id="2915620"/>
    <lineage>
        <taxon>Bacteria</taxon>
        <taxon>Pseudomonadati</taxon>
        <taxon>Bacteroidota</taxon>
        <taxon>Flavobacteriia</taxon>
        <taxon>Flavobacteriales</taxon>
        <taxon>Flavobacteriaceae</taxon>
        <taxon>Flagellimonas</taxon>
    </lineage>
</organism>
<dbReference type="CDD" id="cd00377">
    <property type="entry name" value="ICL_PEPM"/>
    <property type="match status" value="1"/>
</dbReference>
<proteinExistence type="predicted"/>
<protein>
    <submittedName>
        <fullName evidence="1">Isocitrate lyase/phosphoenolpyruvate mutase family protein</fullName>
    </submittedName>
</protein>
<evidence type="ECO:0000313" key="2">
    <source>
        <dbReference type="Proteomes" id="UP000664807"/>
    </source>
</evidence>
<dbReference type="PANTHER" id="PTHR42905">
    <property type="entry name" value="PHOSPHOENOLPYRUVATE CARBOXYLASE"/>
    <property type="match status" value="1"/>
</dbReference>
<comment type="caution">
    <text evidence="1">The sequence shown here is derived from an EMBL/GenBank/DDBJ whole genome shotgun (WGS) entry which is preliminary data.</text>
</comment>
<dbReference type="Pfam" id="PF13714">
    <property type="entry name" value="PEP_mutase"/>
    <property type="match status" value="1"/>
</dbReference>
<dbReference type="InterPro" id="IPR040442">
    <property type="entry name" value="Pyrv_kinase-like_dom_sf"/>
</dbReference>
<sequence length="251" mass="28279">MDFTNLHQDHKPLLIANVWDVASAKIAEELNFQALGTSSSAIASLLGYQDGEEMSFLELHYMVKRIACCSNLPLSVDLESGYSRDSKDIANHLKALKDLGVVGVNLEDSIVAKKRSLVEAERFSNLISEVTKILRKENIEIFLNIRTDTFLLNIPNKLEETKRRIQLYEQAGANGIFVPGIEELSDIKEVVDCSKLPINVMCMPNLPDFDVLSGLGVKRISMGNFIFEDMYQQFKLRTAEILNQQSFKSLF</sequence>
<reference evidence="1 2" key="1">
    <citation type="submission" date="2021-03" db="EMBL/GenBank/DDBJ databases">
        <title>Muricauda lutimaris sp. nov. and Muricauda ruestringensis sp. nov, two marine members of the Flavobacteriaceae isolated from deep sea sediments of Western Pacific.</title>
        <authorList>
            <person name="Zhao S."/>
            <person name="Liu R."/>
        </authorList>
    </citation>
    <scope>NUCLEOTIDE SEQUENCE [LARGE SCALE GENOMIC DNA]</scope>
    <source>
        <strain evidence="1 2">BC31-3-A3</strain>
    </source>
</reference>
<dbReference type="PANTHER" id="PTHR42905:SF16">
    <property type="entry name" value="CARBOXYPHOSPHONOENOLPYRUVATE PHOSPHONOMUTASE-LIKE PROTEIN (AFU_ORTHOLOGUE AFUA_5G07230)"/>
    <property type="match status" value="1"/>
</dbReference>
<gene>
    <name evidence="1" type="ORF">J0654_17700</name>
</gene>
<dbReference type="InterPro" id="IPR015813">
    <property type="entry name" value="Pyrv/PenolPyrv_kinase-like_dom"/>
</dbReference>
<dbReference type="GO" id="GO:0016829">
    <property type="term" value="F:lyase activity"/>
    <property type="evidence" value="ECO:0007669"/>
    <property type="project" value="UniProtKB-KW"/>
</dbReference>
<dbReference type="RefSeq" id="WP_207030449.1">
    <property type="nucleotide sequence ID" value="NZ_JAFLNM010000006.1"/>
</dbReference>
<keyword evidence="2" id="KW-1185">Reference proteome</keyword>